<dbReference type="Proteomes" id="UP001344658">
    <property type="component" value="Unassembled WGS sequence"/>
</dbReference>
<keyword evidence="3" id="KW-1185">Reference proteome</keyword>
<keyword evidence="1" id="KW-0812">Transmembrane</keyword>
<feature type="transmembrane region" description="Helical" evidence="1">
    <location>
        <begin position="446"/>
        <end position="466"/>
    </location>
</feature>
<feature type="transmembrane region" description="Helical" evidence="1">
    <location>
        <begin position="116"/>
        <end position="138"/>
    </location>
</feature>
<evidence type="ECO:0000256" key="1">
    <source>
        <dbReference type="SAM" id="Phobius"/>
    </source>
</evidence>
<name>A0ABU7PGF8_9ACTN</name>
<keyword evidence="1" id="KW-1133">Transmembrane helix</keyword>
<accession>A0ABU7PGF8</accession>
<evidence type="ECO:0000313" key="3">
    <source>
        <dbReference type="Proteomes" id="UP001344658"/>
    </source>
</evidence>
<evidence type="ECO:0008006" key="4">
    <source>
        <dbReference type="Google" id="ProtNLM"/>
    </source>
</evidence>
<feature type="transmembrane region" description="Helical" evidence="1">
    <location>
        <begin position="170"/>
        <end position="191"/>
    </location>
</feature>
<feature type="transmembrane region" description="Helical" evidence="1">
    <location>
        <begin position="81"/>
        <end position="104"/>
    </location>
</feature>
<reference evidence="2 3" key="1">
    <citation type="submission" date="2023-12" db="EMBL/GenBank/DDBJ databases">
        <title>Streptomyces sp. V4-01.</title>
        <authorList>
            <person name="Somphong A."/>
            <person name="Phongsopitanun W."/>
        </authorList>
    </citation>
    <scope>NUCLEOTIDE SEQUENCE [LARGE SCALE GENOMIC DNA]</scope>
    <source>
        <strain evidence="2 3">V4-01</strain>
    </source>
</reference>
<comment type="caution">
    <text evidence="2">The sequence shown here is derived from an EMBL/GenBank/DDBJ whole genome shotgun (WGS) entry which is preliminary data.</text>
</comment>
<keyword evidence="1" id="KW-0472">Membrane</keyword>
<proteinExistence type="predicted"/>
<organism evidence="2 3">
    <name type="scientific">Actinacidiphila polyblastidii</name>
    <dbReference type="NCBI Taxonomy" id="3110430"/>
    <lineage>
        <taxon>Bacteria</taxon>
        <taxon>Bacillati</taxon>
        <taxon>Actinomycetota</taxon>
        <taxon>Actinomycetes</taxon>
        <taxon>Kitasatosporales</taxon>
        <taxon>Streptomycetaceae</taxon>
        <taxon>Actinacidiphila</taxon>
    </lineage>
</organism>
<evidence type="ECO:0000313" key="2">
    <source>
        <dbReference type="EMBL" id="MEE4544908.1"/>
    </source>
</evidence>
<dbReference type="RefSeq" id="WP_330798117.1">
    <property type="nucleotide sequence ID" value="NZ_JAZEWV010000022.1"/>
</dbReference>
<sequence>MTTSSTPYSQVRARPWLSADAARWAGVRPAWWARPVGPAVALVVALAVVTSSAPDPVCTASAPCGARWLDTAGTMLFLPHLLWVFLLPELTVVSAPVLLLWMAQPSGWEGGAGEKAADAVLVAGVVWSGAAAVARLWVRRRQRLLALDAAGGMTAVAPRPAHFHPWRRGFVRYAGGVLVCCGGAALLIGVVRADRADDRTAARAAHRTGVVDAYDPDAYVATVRLPDGSQRPVDTVAKLRVGARVPLLVDGDWVRLAAEPHGNRTGAQLLGLAVAGLGVTLVASGVLTRRRTYALRRGPVPVLRVQAQRVHARTEIFAADDPQGRLPTLHYLPRGSSESFMTLRQAYLYGAPREGGEAVLATVSGAGESGAWTAEASISVVRGGASWAMPRTPFGARTVPAQPSDGDAAPHPRMLAHLAAAEARVRAESAAEPVTAGPVHWRAGPLARLMAALLAIGGLALFLVLFGGTERWFYRGALCLACWYLLEACRRLGIWRLTADAEGLRLTSLWWTREARWADVDGVDYTLAGELVIACRHGAPEIRLAGLGVPRLERHLRRPSRPATAAAQATVMLRTPARRPRPTIGA</sequence>
<gene>
    <name evidence="2" type="ORF">V2S66_23445</name>
</gene>
<dbReference type="EMBL" id="JAZEWV010000022">
    <property type="protein sequence ID" value="MEE4544908.1"/>
    <property type="molecule type" value="Genomic_DNA"/>
</dbReference>
<feature type="transmembrane region" description="Helical" evidence="1">
    <location>
        <begin position="269"/>
        <end position="287"/>
    </location>
</feature>
<protein>
    <recommendedName>
        <fullName evidence="4">PH domain-containing protein</fullName>
    </recommendedName>
</protein>